<evidence type="ECO:0000313" key="4">
    <source>
        <dbReference type="Proteomes" id="UP001497383"/>
    </source>
</evidence>
<dbReference type="EMBL" id="OZ022409">
    <property type="protein sequence ID" value="CAK9439933.1"/>
    <property type="molecule type" value="Genomic_DNA"/>
</dbReference>
<name>A0ABP0ZNS7_9ASCO</name>
<accession>A0ABP0ZNS7</accession>
<feature type="compositionally biased region" description="Low complexity" evidence="1">
    <location>
        <begin position="25"/>
        <end position="37"/>
    </location>
</feature>
<dbReference type="Proteomes" id="UP001497383">
    <property type="component" value="Chromosome 5"/>
</dbReference>
<keyword evidence="4" id="KW-1185">Reference proteome</keyword>
<keyword evidence="2" id="KW-0812">Transmembrane</keyword>
<organism evidence="3 4">
    <name type="scientific">Lodderomyces beijingensis</name>
    <dbReference type="NCBI Taxonomy" id="1775926"/>
    <lineage>
        <taxon>Eukaryota</taxon>
        <taxon>Fungi</taxon>
        <taxon>Dikarya</taxon>
        <taxon>Ascomycota</taxon>
        <taxon>Saccharomycotina</taxon>
        <taxon>Pichiomycetes</taxon>
        <taxon>Debaryomycetaceae</taxon>
        <taxon>Candida/Lodderomyces clade</taxon>
        <taxon>Lodderomyces</taxon>
    </lineage>
</organism>
<proteinExistence type="predicted"/>
<protein>
    <submittedName>
        <fullName evidence="3">Uncharacterized protein</fullName>
    </submittedName>
</protein>
<feature type="transmembrane region" description="Helical" evidence="2">
    <location>
        <begin position="70"/>
        <end position="88"/>
    </location>
</feature>
<evidence type="ECO:0000256" key="2">
    <source>
        <dbReference type="SAM" id="Phobius"/>
    </source>
</evidence>
<dbReference type="RefSeq" id="XP_066830971.1">
    <property type="nucleotide sequence ID" value="XM_066974210.1"/>
</dbReference>
<gene>
    <name evidence="3" type="ORF">LODBEIA_P40330</name>
</gene>
<evidence type="ECO:0000313" key="3">
    <source>
        <dbReference type="EMBL" id="CAK9439933.1"/>
    </source>
</evidence>
<evidence type="ECO:0000256" key="1">
    <source>
        <dbReference type="SAM" id="MobiDB-lite"/>
    </source>
</evidence>
<keyword evidence="2" id="KW-0472">Membrane</keyword>
<dbReference type="GeneID" id="92209229"/>
<sequence length="114" mass="12870">MSIITTWTNIVDRKLHSNKHYTKNMNNNSSSINSKLSSGGGSTTTHDTFEETSAPASTIDAVYDLFDLCLYYLMNLVLMMLIFCDLVIDSINSALYKYEIIVCAIKHQLHNNIN</sequence>
<keyword evidence="2" id="KW-1133">Transmembrane helix</keyword>
<feature type="region of interest" description="Disordered" evidence="1">
    <location>
        <begin position="25"/>
        <end position="47"/>
    </location>
</feature>
<reference evidence="3 4" key="1">
    <citation type="submission" date="2024-03" db="EMBL/GenBank/DDBJ databases">
        <authorList>
            <person name="Brejova B."/>
        </authorList>
    </citation>
    <scope>NUCLEOTIDE SEQUENCE [LARGE SCALE GENOMIC DNA]</scope>
    <source>
        <strain evidence="3 4">CBS 14171</strain>
    </source>
</reference>